<reference evidence="1 2" key="1">
    <citation type="submission" date="2012-08" db="EMBL/GenBank/DDBJ databases">
        <title>Oryza genome evolution.</title>
        <authorList>
            <person name="Wing R.A."/>
        </authorList>
    </citation>
    <scope>NUCLEOTIDE SEQUENCE</scope>
</reference>
<accession>A0A0D9XI77</accession>
<dbReference type="EnsemblPlants" id="LPERR10G03020.1">
    <property type="protein sequence ID" value="LPERR10G03020.1"/>
    <property type="gene ID" value="LPERR10G03020"/>
</dbReference>
<dbReference type="AlphaFoldDB" id="A0A0D9XI77"/>
<keyword evidence="2" id="KW-1185">Reference proteome</keyword>
<evidence type="ECO:0000313" key="1">
    <source>
        <dbReference type="EnsemblPlants" id="LPERR10G03020.1"/>
    </source>
</evidence>
<sequence>MTTTARATHRLSRGAAGADCGDVDAAVALKLGGSLDRIDRSDQSLVKGNAEAGWLHHCFVAPRHFYGPLKNPNP</sequence>
<evidence type="ECO:0000313" key="2">
    <source>
        <dbReference type="Proteomes" id="UP000032180"/>
    </source>
</evidence>
<name>A0A0D9XI77_9ORYZ</name>
<dbReference type="HOGENOM" id="CLU_2691311_0_0_1"/>
<dbReference type="Proteomes" id="UP000032180">
    <property type="component" value="Chromosome 10"/>
</dbReference>
<proteinExistence type="predicted"/>
<protein>
    <submittedName>
        <fullName evidence="1">Uncharacterized protein</fullName>
    </submittedName>
</protein>
<reference evidence="1" key="3">
    <citation type="submission" date="2015-04" db="UniProtKB">
        <authorList>
            <consortium name="EnsemblPlants"/>
        </authorList>
    </citation>
    <scope>IDENTIFICATION</scope>
</reference>
<reference evidence="2" key="2">
    <citation type="submission" date="2013-12" db="EMBL/GenBank/DDBJ databases">
        <authorList>
            <person name="Yu Y."/>
            <person name="Lee S."/>
            <person name="de Baynast K."/>
            <person name="Wissotski M."/>
            <person name="Liu L."/>
            <person name="Talag J."/>
            <person name="Goicoechea J."/>
            <person name="Angelova A."/>
            <person name="Jetty R."/>
            <person name="Kudrna D."/>
            <person name="Golser W."/>
            <person name="Rivera L."/>
            <person name="Zhang J."/>
            <person name="Wing R."/>
        </authorList>
    </citation>
    <scope>NUCLEOTIDE SEQUENCE</scope>
</reference>
<organism evidence="1 2">
    <name type="scientific">Leersia perrieri</name>
    <dbReference type="NCBI Taxonomy" id="77586"/>
    <lineage>
        <taxon>Eukaryota</taxon>
        <taxon>Viridiplantae</taxon>
        <taxon>Streptophyta</taxon>
        <taxon>Embryophyta</taxon>
        <taxon>Tracheophyta</taxon>
        <taxon>Spermatophyta</taxon>
        <taxon>Magnoliopsida</taxon>
        <taxon>Liliopsida</taxon>
        <taxon>Poales</taxon>
        <taxon>Poaceae</taxon>
        <taxon>BOP clade</taxon>
        <taxon>Oryzoideae</taxon>
        <taxon>Oryzeae</taxon>
        <taxon>Oryzinae</taxon>
        <taxon>Leersia</taxon>
    </lineage>
</organism>
<dbReference type="Gramene" id="LPERR10G03020.1">
    <property type="protein sequence ID" value="LPERR10G03020.1"/>
    <property type="gene ID" value="LPERR10G03020"/>
</dbReference>